<comment type="subcellular location">
    <subcellularLocation>
        <location evidence="1">Membrane</location>
        <topology evidence="1">Multi-pass membrane protein</topology>
    </subcellularLocation>
</comment>
<name>A0ABQ4Z5B5_9ASTR</name>
<evidence type="ECO:0000256" key="3">
    <source>
        <dbReference type="ARBA" id="ARBA00022692"/>
    </source>
</evidence>
<evidence type="ECO:0000256" key="4">
    <source>
        <dbReference type="ARBA" id="ARBA00022989"/>
    </source>
</evidence>
<organism evidence="6 7">
    <name type="scientific">Tanacetum coccineum</name>
    <dbReference type="NCBI Taxonomy" id="301880"/>
    <lineage>
        <taxon>Eukaryota</taxon>
        <taxon>Viridiplantae</taxon>
        <taxon>Streptophyta</taxon>
        <taxon>Embryophyta</taxon>
        <taxon>Tracheophyta</taxon>
        <taxon>Spermatophyta</taxon>
        <taxon>Magnoliopsida</taxon>
        <taxon>eudicotyledons</taxon>
        <taxon>Gunneridae</taxon>
        <taxon>Pentapetalae</taxon>
        <taxon>asterids</taxon>
        <taxon>campanulids</taxon>
        <taxon>Asterales</taxon>
        <taxon>Asteraceae</taxon>
        <taxon>Asteroideae</taxon>
        <taxon>Anthemideae</taxon>
        <taxon>Anthemidinae</taxon>
        <taxon>Tanacetum</taxon>
    </lineage>
</organism>
<protein>
    <submittedName>
        <fullName evidence="6">Metal transporter Nramp2-like protein</fullName>
    </submittedName>
</protein>
<dbReference type="Proteomes" id="UP001151760">
    <property type="component" value="Unassembled WGS sequence"/>
</dbReference>
<accession>A0ABQ4Z5B5</accession>
<evidence type="ECO:0000313" key="6">
    <source>
        <dbReference type="EMBL" id="GJS84138.1"/>
    </source>
</evidence>
<evidence type="ECO:0000256" key="2">
    <source>
        <dbReference type="ARBA" id="ARBA00009965"/>
    </source>
</evidence>
<evidence type="ECO:0000256" key="1">
    <source>
        <dbReference type="ARBA" id="ARBA00004141"/>
    </source>
</evidence>
<dbReference type="PRINTS" id="PR00447">
    <property type="entry name" value="NATRESASSCMP"/>
</dbReference>
<evidence type="ECO:0000256" key="5">
    <source>
        <dbReference type="ARBA" id="ARBA00023136"/>
    </source>
</evidence>
<keyword evidence="7" id="KW-1185">Reference proteome</keyword>
<dbReference type="EMBL" id="BQNB010010953">
    <property type="protein sequence ID" value="GJS84138.1"/>
    <property type="molecule type" value="Genomic_DNA"/>
</dbReference>
<dbReference type="PANTHER" id="PTHR11706:SF104">
    <property type="entry name" value="METAL TRANSPORTER NRAMP2"/>
    <property type="match status" value="1"/>
</dbReference>
<keyword evidence="3" id="KW-0812">Transmembrane</keyword>
<keyword evidence="4" id="KW-1133">Transmembrane helix</keyword>
<keyword evidence="5" id="KW-0472">Membrane</keyword>
<comment type="caution">
    <text evidence="6">The sequence shown here is derived from an EMBL/GenBank/DDBJ whole genome shotgun (WGS) entry which is preliminary data.</text>
</comment>
<dbReference type="PANTHER" id="PTHR11706">
    <property type="entry name" value="SOLUTE CARRIER PROTEIN FAMILY 11 MEMBER"/>
    <property type="match status" value="1"/>
</dbReference>
<evidence type="ECO:0000313" key="7">
    <source>
        <dbReference type="Proteomes" id="UP001151760"/>
    </source>
</evidence>
<reference evidence="6" key="1">
    <citation type="journal article" date="2022" name="Int. J. Mol. Sci.">
        <title>Draft Genome of Tanacetum Coccineum: Genomic Comparison of Closely Related Tanacetum-Family Plants.</title>
        <authorList>
            <person name="Yamashiro T."/>
            <person name="Shiraishi A."/>
            <person name="Nakayama K."/>
            <person name="Satake H."/>
        </authorList>
    </citation>
    <scope>NUCLEOTIDE SEQUENCE</scope>
</reference>
<comment type="similarity">
    <text evidence="2">Belongs to the NRAMP (TC 2.A.55) family.</text>
</comment>
<reference evidence="6" key="2">
    <citation type="submission" date="2022-01" db="EMBL/GenBank/DDBJ databases">
        <authorList>
            <person name="Yamashiro T."/>
            <person name="Shiraishi A."/>
            <person name="Satake H."/>
            <person name="Nakayama K."/>
        </authorList>
    </citation>
    <scope>NUCLEOTIDE SEQUENCE</scope>
</reference>
<dbReference type="Pfam" id="PF01566">
    <property type="entry name" value="Nramp"/>
    <property type="match status" value="1"/>
</dbReference>
<gene>
    <name evidence="6" type="ORF">Tco_0750679</name>
</gene>
<sequence>MVFLISIPFLDPARVRVATGKHLAELCKDAYPKWVSLCLWFMAELALIGVDIHEVIGSAVATQILSNGVVPIWVGVVITASDCRTSECESESDAQISESESNKTVCFLFF</sequence>
<proteinExistence type="inferred from homology"/>
<dbReference type="InterPro" id="IPR001046">
    <property type="entry name" value="NRAMP_fam"/>
</dbReference>